<feature type="region of interest" description="Disordered" evidence="7">
    <location>
        <begin position="304"/>
        <end position="342"/>
    </location>
</feature>
<keyword evidence="4" id="KW-0134">Cell wall</keyword>
<feature type="compositionally biased region" description="Low complexity" evidence="7">
    <location>
        <begin position="331"/>
        <end position="342"/>
    </location>
</feature>
<evidence type="ECO:0000256" key="6">
    <source>
        <dbReference type="PROSITE-ProRule" id="PRU00175"/>
    </source>
</evidence>
<dbReference type="Gene3D" id="3.30.40.10">
    <property type="entry name" value="Zinc/RING finger domain, C3HC4 (zinc finger)"/>
    <property type="match status" value="1"/>
</dbReference>
<dbReference type="InterPro" id="IPR001841">
    <property type="entry name" value="Znf_RING"/>
</dbReference>
<feature type="compositionally biased region" description="Basic and acidic residues" evidence="7">
    <location>
        <begin position="304"/>
        <end position="323"/>
    </location>
</feature>
<feature type="region of interest" description="Disordered" evidence="7">
    <location>
        <begin position="1"/>
        <end position="22"/>
    </location>
</feature>
<feature type="compositionally biased region" description="Low complexity" evidence="7">
    <location>
        <begin position="100"/>
        <end position="117"/>
    </location>
</feature>
<dbReference type="FunFam" id="3.30.40.10:FF:000388">
    <property type="entry name" value="Putative RING zinc finger domain superfamily protein"/>
    <property type="match status" value="1"/>
</dbReference>
<evidence type="ECO:0000256" key="4">
    <source>
        <dbReference type="ARBA" id="ARBA00022512"/>
    </source>
</evidence>
<proteinExistence type="inferred from homology"/>
<protein>
    <submittedName>
        <fullName evidence="9">STAM-binding protein</fullName>
    </submittedName>
</protein>
<feature type="compositionally biased region" description="Low complexity" evidence="7">
    <location>
        <begin position="1"/>
        <end position="16"/>
    </location>
</feature>
<keyword evidence="6" id="KW-0479">Metal-binding</keyword>
<dbReference type="Pfam" id="PF03283">
    <property type="entry name" value="PAE"/>
    <property type="match status" value="1"/>
</dbReference>
<keyword evidence="6" id="KW-0862">Zinc</keyword>
<evidence type="ECO:0000313" key="10">
    <source>
        <dbReference type="Proteomes" id="UP000501690"/>
    </source>
</evidence>
<organism evidence="9 10">
    <name type="scientific">Vigna unguiculata</name>
    <name type="common">Cowpea</name>
    <dbReference type="NCBI Taxonomy" id="3917"/>
    <lineage>
        <taxon>Eukaryota</taxon>
        <taxon>Viridiplantae</taxon>
        <taxon>Streptophyta</taxon>
        <taxon>Embryophyta</taxon>
        <taxon>Tracheophyta</taxon>
        <taxon>Spermatophyta</taxon>
        <taxon>Magnoliopsida</taxon>
        <taxon>eudicotyledons</taxon>
        <taxon>Gunneridae</taxon>
        <taxon>Pentapetalae</taxon>
        <taxon>rosids</taxon>
        <taxon>fabids</taxon>
        <taxon>Fabales</taxon>
        <taxon>Fabaceae</taxon>
        <taxon>Papilionoideae</taxon>
        <taxon>50 kb inversion clade</taxon>
        <taxon>NPAAA clade</taxon>
        <taxon>indigoferoid/millettioid clade</taxon>
        <taxon>Phaseoleae</taxon>
        <taxon>Vigna</taxon>
    </lineage>
</organism>
<dbReference type="SUPFAM" id="SSF57850">
    <property type="entry name" value="RING/U-box"/>
    <property type="match status" value="1"/>
</dbReference>
<keyword evidence="4" id="KW-0964">Secreted</keyword>
<dbReference type="PROSITE" id="PS50089">
    <property type="entry name" value="ZF_RING_2"/>
    <property type="match status" value="1"/>
</dbReference>
<dbReference type="AlphaFoldDB" id="A0A4D6KZW8"/>
<evidence type="ECO:0000259" key="8">
    <source>
        <dbReference type="PROSITE" id="PS50089"/>
    </source>
</evidence>
<dbReference type="EMBL" id="CP039346">
    <property type="protein sequence ID" value="QCD81819.1"/>
    <property type="molecule type" value="Genomic_DNA"/>
</dbReference>
<evidence type="ECO:0000313" key="9">
    <source>
        <dbReference type="EMBL" id="QCD81819.1"/>
    </source>
</evidence>
<dbReference type="GO" id="GO:0016787">
    <property type="term" value="F:hydrolase activity"/>
    <property type="evidence" value="ECO:0007669"/>
    <property type="project" value="InterPro"/>
</dbReference>
<dbReference type="PANTHER" id="PTHR47531:SF3">
    <property type="entry name" value="TRANSCRIPTION FACTOR C2H2 FAMILY-RELATED"/>
    <property type="match status" value="1"/>
</dbReference>
<evidence type="ECO:0000256" key="3">
    <source>
        <dbReference type="ARBA" id="ARBA00005784"/>
    </source>
</evidence>
<reference evidence="9 10" key="1">
    <citation type="submission" date="2019-04" db="EMBL/GenBank/DDBJ databases">
        <title>An improved genome assembly and genetic linkage map for asparagus bean, Vigna unguiculata ssp. sesquipedialis.</title>
        <authorList>
            <person name="Xia Q."/>
            <person name="Zhang R."/>
            <person name="Dong Y."/>
        </authorList>
    </citation>
    <scope>NUCLEOTIDE SEQUENCE [LARGE SCALE GENOMIC DNA]</scope>
    <source>
        <tissue evidence="9">Leaf</tissue>
    </source>
</reference>
<feature type="domain" description="RING-type" evidence="8">
    <location>
        <begin position="499"/>
        <end position="529"/>
    </location>
</feature>
<comment type="function">
    <text evidence="1">Hydrolyzes acetyl esters in homogalacturonan regions of pectin. In type I primary cell wall, galacturonic acid residues of pectin can be acetylated at the O-2 and O-3 positions. Decreasing the degree of acetylation of pectin gels in vitro alters their physical properties.</text>
</comment>
<dbReference type="PANTHER" id="PTHR47531">
    <property type="entry name" value="RING/U-BOX SUPERFAMILY PROTEIN"/>
    <property type="match status" value="1"/>
</dbReference>
<keyword evidence="6" id="KW-0863">Zinc-finger</keyword>
<keyword evidence="10" id="KW-1185">Reference proteome</keyword>
<feature type="region of interest" description="Disordered" evidence="7">
    <location>
        <begin position="98"/>
        <end position="117"/>
    </location>
</feature>
<comment type="subcellular location">
    <subcellularLocation>
        <location evidence="2">Secreted</location>
        <location evidence="2">Cell wall</location>
    </subcellularLocation>
</comment>
<dbReference type="GO" id="GO:0008270">
    <property type="term" value="F:zinc ion binding"/>
    <property type="evidence" value="ECO:0007669"/>
    <property type="project" value="UniProtKB-KW"/>
</dbReference>
<evidence type="ECO:0000256" key="7">
    <source>
        <dbReference type="SAM" id="MobiDB-lite"/>
    </source>
</evidence>
<evidence type="ECO:0000256" key="5">
    <source>
        <dbReference type="ARBA" id="ARBA00023316"/>
    </source>
</evidence>
<sequence length="725" mass="80815">MGSNGSKATSSSPSASLRKGRSKGLRVFQSYCLGTTSGSHDSDNADQVCDQNKVNGSDLTCTNGNLTNSYQVKTESFTKVKASEITCMPSDIDLHEWGETSIPNTSSRSVSSSSHNYSTHSLNPTSHFLSQLSLIPGSVSFRLSRTTSLGSSWPCPVSSASLSLIDKEDECNLHPRSPGSSINRREAQESNNMLHASFFNQIHAQYHEDATNNLSVLTSDTLGNLQRNPTDLVPTREGLGVNLFSPRIQTETDIIDIGNINRQSVEQNVHFNRTLSVGRLHDRVLGRTTFSDLTFFPLQQERELRDASHHSQDIDRQSVEGDSRVSSSDHTTVNSSTSSMSNSMFGIQDYEVETSRLREGRYQDLLEHRSNFLERRRRMRSQVRALQRLGSRFENLSGHDRSCILSGQHRNGHCTCRMNNRHTNSNDDTGARASISRIVMLAEALFEVLDEIHQQSVVLSSRSSVSCIGSVPAPNDVVDSLPVKLYEKLHKHQDDGAQCYICLVEYEDGDNMRVLPCHHEFHRTCIDKWLKQIQREDISGTRFIEDYYSKVVSTHGSTKNLPSSCTSKLSPGLCFFPQYVVSHISTPIFIVNSAYDSWQIRNILAPGAADPSDSWHSCKLDLSKCSHDQLSIVQGFKKEFEKAVSVVGDSPSRGMFIDSCFDHCQTESQETWFKSDSPHLANTSIAKAVGDWFYGRGPFNEVDCNYPCNPTCQNLVSDLKDHPGI</sequence>
<accession>A0A4D6KZW8</accession>
<dbReference type="Proteomes" id="UP000501690">
    <property type="component" value="Linkage Group LG2"/>
</dbReference>
<dbReference type="InterPro" id="IPR004963">
    <property type="entry name" value="PAE/NOTUM"/>
</dbReference>
<evidence type="ECO:0000256" key="1">
    <source>
        <dbReference type="ARBA" id="ARBA00003534"/>
    </source>
</evidence>
<dbReference type="Pfam" id="PF13639">
    <property type="entry name" value="zf-RING_2"/>
    <property type="match status" value="1"/>
</dbReference>
<dbReference type="InterPro" id="IPR013083">
    <property type="entry name" value="Znf_RING/FYVE/PHD"/>
</dbReference>
<dbReference type="SMART" id="SM00184">
    <property type="entry name" value="RING"/>
    <property type="match status" value="1"/>
</dbReference>
<comment type="similarity">
    <text evidence="3">Belongs to the pectinacetylesterase family.</text>
</comment>
<keyword evidence="5" id="KW-0961">Cell wall biogenesis/degradation</keyword>
<dbReference type="GO" id="GO:0071555">
    <property type="term" value="P:cell wall organization"/>
    <property type="evidence" value="ECO:0007669"/>
    <property type="project" value="UniProtKB-KW"/>
</dbReference>
<gene>
    <name evidence="9" type="ORF">DEO72_LG2g2149</name>
</gene>
<evidence type="ECO:0000256" key="2">
    <source>
        <dbReference type="ARBA" id="ARBA00004191"/>
    </source>
</evidence>
<name>A0A4D6KZW8_VIGUN</name>